<name>A0AA86S392_9EUKA</name>
<reference evidence="2 3" key="2">
    <citation type="submission" date="2024-07" db="EMBL/GenBank/DDBJ databases">
        <authorList>
            <person name="Akdeniz Z."/>
        </authorList>
    </citation>
    <scope>NUCLEOTIDE SEQUENCE [LARGE SCALE GENOMIC DNA]</scope>
</reference>
<dbReference type="EMBL" id="CAXDID020000022">
    <property type="protein sequence ID" value="CAL5988362.1"/>
    <property type="molecule type" value="Genomic_DNA"/>
</dbReference>
<gene>
    <name evidence="2" type="ORF">HINF_LOCUS10337</name>
    <name evidence="1" type="ORF">HINF_LOCUS64900</name>
</gene>
<evidence type="ECO:0000313" key="3">
    <source>
        <dbReference type="Proteomes" id="UP001642409"/>
    </source>
</evidence>
<protein>
    <submittedName>
        <fullName evidence="2">Hypothetical_protein</fullName>
    </submittedName>
</protein>
<dbReference type="AlphaFoldDB" id="A0AA86S392"/>
<dbReference type="EMBL" id="CATOUU010001177">
    <property type="protein sequence ID" value="CAI9977255.1"/>
    <property type="molecule type" value="Genomic_DNA"/>
</dbReference>
<reference evidence="1" key="1">
    <citation type="submission" date="2023-06" db="EMBL/GenBank/DDBJ databases">
        <authorList>
            <person name="Kurt Z."/>
        </authorList>
    </citation>
    <scope>NUCLEOTIDE SEQUENCE</scope>
</reference>
<evidence type="ECO:0000313" key="1">
    <source>
        <dbReference type="EMBL" id="CAI9977255.1"/>
    </source>
</evidence>
<evidence type="ECO:0000313" key="2">
    <source>
        <dbReference type="EMBL" id="CAL5988362.1"/>
    </source>
</evidence>
<sequence>MSDGTAFPKSLHTWARAALRRACVLSTFVAVCFGCGAADERLWEESPDWESKEPWASLRTRERRPAQYSCRAWALHWWIWDMAVQNSWASGRLSSEIIWTTSSRAACSEAVPEKAYLRDSMVGRAVSWNWTGWRAKAAVASICCGGGKQRKLVFSGNSQVGLFLYQNLKQYLSKIIWWCTKCLENISRRLFLGRNSRNIQLFKMNLEIQFGRDSHGSVCVWILDCFRTRIHLLLVFAM</sequence>
<keyword evidence="3" id="KW-1185">Reference proteome</keyword>
<comment type="caution">
    <text evidence="1">The sequence shown here is derived from an EMBL/GenBank/DDBJ whole genome shotgun (WGS) entry which is preliminary data.</text>
</comment>
<dbReference type="Proteomes" id="UP001642409">
    <property type="component" value="Unassembled WGS sequence"/>
</dbReference>
<accession>A0AA86S392</accession>
<proteinExistence type="predicted"/>
<organism evidence="1">
    <name type="scientific">Hexamita inflata</name>
    <dbReference type="NCBI Taxonomy" id="28002"/>
    <lineage>
        <taxon>Eukaryota</taxon>
        <taxon>Metamonada</taxon>
        <taxon>Diplomonadida</taxon>
        <taxon>Hexamitidae</taxon>
        <taxon>Hexamitinae</taxon>
        <taxon>Hexamita</taxon>
    </lineage>
</organism>